<dbReference type="InterPro" id="IPR045864">
    <property type="entry name" value="aa-tRNA-synth_II/BPL/LPL"/>
</dbReference>
<feature type="domain" description="Aminoacyl-transfer RNA synthetases class-II family profile" evidence="7">
    <location>
        <begin position="26"/>
        <end position="421"/>
    </location>
</feature>
<evidence type="ECO:0000256" key="6">
    <source>
        <dbReference type="PIRSR" id="PIRSR001549-1"/>
    </source>
</evidence>
<dbReference type="Pfam" id="PF03129">
    <property type="entry name" value="HGTP_anticodon"/>
    <property type="match status" value="1"/>
</dbReference>
<keyword evidence="5 8" id="KW-0436">Ligase</keyword>
<gene>
    <name evidence="5" type="primary">hisS</name>
    <name evidence="8" type="ORF">UY39_C0021G0006</name>
</gene>
<dbReference type="HAMAP" id="MF_00127">
    <property type="entry name" value="His_tRNA_synth"/>
    <property type="match status" value="1"/>
</dbReference>
<dbReference type="InterPro" id="IPR004516">
    <property type="entry name" value="HisRS/HisZ"/>
</dbReference>
<dbReference type="InterPro" id="IPR015807">
    <property type="entry name" value="His-tRNA-ligase"/>
</dbReference>
<evidence type="ECO:0000256" key="3">
    <source>
        <dbReference type="ARBA" id="ARBA00023146"/>
    </source>
</evidence>
<protein>
    <recommendedName>
        <fullName evidence="5">Histidine--tRNA ligase</fullName>
        <ecNumber evidence="5">6.1.1.21</ecNumber>
    </recommendedName>
    <alternativeName>
        <fullName evidence="5">Histidyl-tRNA synthetase</fullName>
        <shortName evidence="5">HisRS</shortName>
    </alternativeName>
</protein>
<dbReference type="InterPro" id="IPR004154">
    <property type="entry name" value="Anticodon-bd"/>
</dbReference>
<comment type="caution">
    <text evidence="8">The sequence shown here is derived from an EMBL/GenBank/DDBJ whole genome shotgun (WGS) entry which is preliminary data.</text>
</comment>
<dbReference type="Proteomes" id="UP000034589">
    <property type="component" value="Unassembled WGS sequence"/>
</dbReference>
<dbReference type="PATRIC" id="fig|1618675.3.peg.311"/>
<dbReference type="PIRSF" id="PIRSF001549">
    <property type="entry name" value="His-tRNA_synth"/>
    <property type="match status" value="1"/>
</dbReference>
<dbReference type="PANTHER" id="PTHR43707:SF1">
    <property type="entry name" value="HISTIDINE--TRNA LIGASE, MITOCHONDRIAL-RELATED"/>
    <property type="match status" value="1"/>
</dbReference>
<dbReference type="AlphaFoldDB" id="A0A0G1VL81"/>
<comment type="subcellular location">
    <subcellularLocation>
        <location evidence="5">Cytoplasm</location>
    </subcellularLocation>
</comment>
<dbReference type="PANTHER" id="PTHR43707">
    <property type="entry name" value="HISTIDYL-TRNA SYNTHETASE"/>
    <property type="match status" value="1"/>
</dbReference>
<reference evidence="8 9" key="1">
    <citation type="journal article" date="2015" name="Nature">
        <title>rRNA introns, odd ribosomes, and small enigmatic genomes across a large radiation of phyla.</title>
        <authorList>
            <person name="Brown C.T."/>
            <person name="Hug L.A."/>
            <person name="Thomas B.C."/>
            <person name="Sharon I."/>
            <person name="Castelle C.J."/>
            <person name="Singh A."/>
            <person name="Wilkins M.J."/>
            <person name="Williams K.H."/>
            <person name="Banfield J.F."/>
        </authorList>
    </citation>
    <scope>NUCLEOTIDE SEQUENCE [LARGE SCALE GENOMIC DNA]</scope>
</reference>
<dbReference type="Gene3D" id="3.40.50.800">
    <property type="entry name" value="Anticodon-binding domain"/>
    <property type="match status" value="1"/>
</dbReference>
<dbReference type="CDD" id="cd00773">
    <property type="entry name" value="HisRS-like_core"/>
    <property type="match status" value="1"/>
</dbReference>
<feature type="binding site" evidence="6">
    <location>
        <begin position="86"/>
        <end position="88"/>
    </location>
    <ligand>
        <name>L-histidine</name>
        <dbReference type="ChEBI" id="CHEBI:57595"/>
    </ligand>
</feature>
<dbReference type="SUPFAM" id="SSF55681">
    <property type="entry name" value="Class II aaRS and biotin synthetases"/>
    <property type="match status" value="1"/>
</dbReference>
<comment type="similarity">
    <text evidence="1 5">Belongs to the class-II aminoacyl-tRNA synthetase family.</text>
</comment>
<dbReference type="InterPro" id="IPR006195">
    <property type="entry name" value="aa-tRNA-synth_II"/>
</dbReference>
<feature type="binding site" evidence="6">
    <location>
        <position position="258"/>
    </location>
    <ligand>
        <name>L-histidine</name>
        <dbReference type="ChEBI" id="CHEBI:57595"/>
    </ligand>
</feature>
<feature type="binding site" evidence="6">
    <location>
        <begin position="262"/>
        <end position="263"/>
    </location>
    <ligand>
        <name>L-histidine</name>
        <dbReference type="ChEBI" id="CHEBI:57595"/>
    </ligand>
</feature>
<keyword evidence="5" id="KW-0963">Cytoplasm</keyword>
<evidence type="ECO:0000256" key="5">
    <source>
        <dbReference type="HAMAP-Rule" id="MF_00127"/>
    </source>
</evidence>
<feature type="binding site" evidence="6">
    <location>
        <position position="134"/>
    </location>
    <ligand>
        <name>L-histidine</name>
        <dbReference type="ChEBI" id="CHEBI:57595"/>
    </ligand>
</feature>
<dbReference type="NCBIfam" id="TIGR00442">
    <property type="entry name" value="hisS"/>
    <property type="match status" value="1"/>
</dbReference>
<feature type="binding site" evidence="6">
    <location>
        <position position="130"/>
    </location>
    <ligand>
        <name>L-histidine</name>
        <dbReference type="ChEBI" id="CHEBI:57595"/>
    </ligand>
</feature>
<keyword evidence="3 5" id="KW-0030">Aminoacyl-tRNA synthetase</keyword>
<dbReference type="InterPro" id="IPR036621">
    <property type="entry name" value="Anticodon-bd_dom_sf"/>
</dbReference>
<evidence type="ECO:0000256" key="4">
    <source>
        <dbReference type="ARBA" id="ARBA00047639"/>
    </source>
</evidence>
<accession>A0A0G1VL81</accession>
<comment type="catalytic activity">
    <reaction evidence="4 5">
        <text>tRNA(His) + L-histidine + ATP = L-histidyl-tRNA(His) + AMP + diphosphate + H(+)</text>
        <dbReference type="Rhea" id="RHEA:17313"/>
        <dbReference type="Rhea" id="RHEA-COMP:9665"/>
        <dbReference type="Rhea" id="RHEA-COMP:9689"/>
        <dbReference type="ChEBI" id="CHEBI:15378"/>
        <dbReference type="ChEBI" id="CHEBI:30616"/>
        <dbReference type="ChEBI" id="CHEBI:33019"/>
        <dbReference type="ChEBI" id="CHEBI:57595"/>
        <dbReference type="ChEBI" id="CHEBI:78442"/>
        <dbReference type="ChEBI" id="CHEBI:78527"/>
        <dbReference type="ChEBI" id="CHEBI:456215"/>
        <dbReference type="EC" id="6.1.1.21"/>
    </reaction>
</comment>
<feature type="binding site" evidence="6">
    <location>
        <position position="116"/>
    </location>
    <ligand>
        <name>L-histidine</name>
        <dbReference type="ChEBI" id="CHEBI:57595"/>
    </ligand>
</feature>
<name>A0A0G1VL81_9BACT</name>
<keyword evidence="5" id="KW-0648">Protein biosynthesis</keyword>
<dbReference type="GO" id="GO:0005524">
    <property type="term" value="F:ATP binding"/>
    <property type="evidence" value="ECO:0007669"/>
    <property type="project" value="UniProtKB-UniRule"/>
</dbReference>
<dbReference type="EC" id="6.1.1.21" evidence="5"/>
<dbReference type="InterPro" id="IPR041715">
    <property type="entry name" value="HisRS-like_core"/>
</dbReference>
<evidence type="ECO:0000313" key="8">
    <source>
        <dbReference type="EMBL" id="KKW07005.1"/>
    </source>
</evidence>
<evidence type="ECO:0000256" key="1">
    <source>
        <dbReference type="ARBA" id="ARBA00008226"/>
    </source>
</evidence>
<organism evidence="8 9">
    <name type="scientific">Candidatus Kaiserbacteria bacterium GW2011_GWC2_49_12</name>
    <dbReference type="NCBI Taxonomy" id="1618675"/>
    <lineage>
        <taxon>Bacteria</taxon>
        <taxon>Candidatus Kaiseribacteriota</taxon>
    </lineage>
</organism>
<proteinExistence type="inferred from homology"/>
<evidence type="ECO:0000256" key="2">
    <source>
        <dbReference type="ARBA" id="ARBA00022741"/>
    </source>
</evidence>
<evidence type="ECO:0000259" key="7">
    <source>
        <dbReference type="PROSITE" id="PS50862"/>
    </source>
</evidence>
<dbReference type="Pfam" id="PF13393">
    <property type="entry name" value="tRNA-synt_His"/>
    <property type="match status" value="1"/>
</dbReference>
<dbReference type="GO" id="GO:0005737">
    <property type="term" value="C:cytoplasm"/>
    <property type="evidence" value="ECO:0007669"/>
    <property type="project" value="UniProtKB-SubCell"/>
</dbReference>
<evidence type="ECO:0000313" key="9">
    <source>
        <dbReference type="Proteomes" id="UP000034589"/>
    </source>
</evidence>
<sequence length="421" mass="47851">MAKQDNKLSTKSYRGVRDFYPEDQFIQRYIFEHMEQICELFGYEEYSSSILESAELYRGKTSEEIVNEQTYTFTDRGEREVTLRPEVTPSFARMIAARYREIPFPARWYTIANCFRYERPQRGRLREHWQLNADIVGAEGAAADAEIIAIAHGVMRSLGADERNFEIHVSDRRILDAMYGVVGIEKAMYPDITRLLDRRDKIKDFEKQLSEKLGSSAQATKLVKELARTTSTAYLEELRGQLELLGVGNMVVDTKITRGFDYYTGMVFEVFDTDPANRRAMFGGGRYDNLLSLFGVDSIPAVGFAMGDVTARDFLETHNLLPKYAPSTELMLLIVEADASTHAMRLAQELRREDVTVSVNFSGKRVGDQIRQADKMKVPFIIAIGTKERESGRYTVKNISTGAEITLPADRIAEHLFSSLG</sequence>
<comment type="subunit">
    <text evidence="5">Homodimer.</text>
</comment>
<dbReference type="EMBL" id="LCPV01000021">
    <property type="protein sequence ID" value="KKW07005.1"/>
    <property type="molecule type" value="Genomic_DNA"/>
</dbReference>
<dbReference type="PROSITE" id="PS50862">
    <property type="entry name" value="AA_TRNA_LIGASE_II"/>
    <property type="match status" value="1"/>
</dbReference>
<dbReference type="Gene3D" id="3.30.930.10">
    <property type="entry name" value="Bira Bifunctional Protein, Domain 2"/>
    <property type="match status" value="1"/>
</dbReference>
<dbReference type="GO" id="GO:0006427">
    <property type="term" value="P:histidyl-tRNA aminoacylation"/>
    <property type="evidence" value="ECO:0007669"/>
    <property type="project" value="UniProtKB-UniRule"/>
</dbReference>
<keyword evidence="2 5" id="KW-0547">Nucleotide-binding</keyword>
<dbReference type="GO" id="GO:0004821">
    <property type="term" value="F:histidine-tRNA ligase activity"/>
    <property type="evidence" value="ECO:0007669"/>
    <property type="project" value="UniProtKB-UniRule"/>
</dbReference>
<keyword evidence="5" id="KW-0067">ATP-binding</keyword>
<dbReference type="SUPFAM" id="SSF52954">
    <property type="entry name" value="Class II aaRS ABD-related"/>
    <property type="match status" value="1"/>
</dbReference>